<feature type="compositionally biased region" description="Gly residues" evidence="1">
    <location>
        <begin position="323"/>
        <end position="334"/>
    </location>
</feature>
<dbReference type="EMBL" id="LCWF01000067">
    <property type="protein sequence ID" value="KKY23480.1"/>
    <property type="molecule type" value="Genomic_DNA"/>
</dbReference>
<evidence type="ECO:0000313" key="2">
    <source>
        <dbReference type="EMBL" id="KKY23480.1"/>
    </source>
</evidence>
<dbReference type="InterPro" id="IPR013078">
    <property type="entry name" value="His_Pase_superF_clade-1"/>
</dbReference>
<dbReference type="InterPro" id="IPR051710">
    <property type="entry name" value="Phosphatase_SH3-domain"/>
</dbReference>
<dbReference type="SUPFAM" id="SSF53254">
    <property type="entry name" value="Phosphoglycerate mutase-like"/>
    <property type="match status" value="1"/>
</dbReference>
<comment type="caution">
    <text evidence="2">The sequence shown here is derived from an EMBL/GenBank/DDBJ whole genome shotgun (WGS) entry which is preliminary data.</text>
</comment>
<dbReference type="OrthoDB" id="414418at2759"/>
<dbReference type="PANTHER" id="PTHR16469:SF51">
    <property type="entry name" value="TRANSCRIPTION FACTOR TAU 55 KDA SUBUNIT"/>
    <property type="match status" value="1"/>
</dbReference>
<name>A0A0G2H3Y8_PHACM</name>
<feature type="region of interest" description="Disordered" evidence="1">
    <location>
        <begin position="296"/>
        <end position="334"/>
    </location>
</feature>
<sequence>MPVTTVYLLRHALRLAYHLDPSTGLYTSNIPFPTGLSNDPPLSARGVQQTQELAHHLTSLFTPLIQANSLVVYSSCFYRCLETLKPWVRKLESTQDISLKVRPEPGIGEWYGYSSRFTHPRPLSAVDLQSKFFPFVDTTYSPGPGIDLSPDPHGESISELHDRLARSITHIVHQVEAEYRAAGNADQDVSLLLCFHAAPMIAAGRVLTGSVPNEWSDEDFHCFTAGLSKFVRNPSSPNSSSSSDSDSSDWRNGGICSGFTMVQDSDTSFLQGGPERGWHFSGDESFDLAHVDADGTGKRAGMGKTSGKDIYGFEDEVPQEGMGVAGEGEGGSKL</sequence>
<dbReference type="Proteomes" id="UP000053317">
    <property type="component" value="Unassembled WGS sequence"/>
</dbReference>
<gene>
    <name evidence="2" type="ORF">UCRPC4_g02928</name>
</gene>
<evidence type="ECO:0000256" key="1">
    <source>
        <dbReference type="SAM" id="MobiDB-lite"/>
    </source>
</evidence>
<evidence type="ECO:0000313" key="3">
    <source>
        <dbReference type="Proteomes" id="UP000053317"/>
    </source>
</evidence>
<proteinExistence type="predicted"/>
<protein>
    <submittedName>
        <fullName evidence="2">Putative phosphoglycerate mutase family protein</fullName>
    </submittedName>
</protein>
<dbReference type="AlphaFoldDB" id="A0A0G2H3Y8"/>
<dbReference type="CDD" id="cd07040">
    <property type="entry name" value="HP"/>
    <property type="match status" value="1"/>
</dbReference>
<reference evidence="2 3" key="1">
    <citation type="submission" date="2015-05" db="EMBL/GenBank/DDBJ databases">
        <title>Distinctive expansion of gene families associated with plant cell wall degradation and secondary metabolism in the genomes of grapevine trunk pathogens.</title>
        <authorList>
            <person name="Lawrence D.P."/>
            <person name="Travadon R."/>
            <person name="Rolshausen P.E."/>
            <person name="Baumgartner K."/>
        </authorList>
    </citation>
    <scope>NUCLEOTIDE SEQUENCE [LARGE SCALE GENOMIC DNA]</scope>
    <source>
        <strain evidence="2">UCRPC4</strain>
    </source>
</reference>
<reference evidence="2 3" key="2">
    <citation type="submission" date="2015-05" db="EMBL/GenBank/DDBJ databases">
        <authorList>
            <person name="Morales-Cruz A."/>
            <person name="Amrine K.C."/>
            <person name="Cantu D."/>
        </authorList>
    </citation>
    <scope>NUCLEOTIDE SEQUENCE [LARGE SCALE GENOMIC DNA]</scope>
    <source>
        <strain evidence="2">UCRPC4</strain>
    </source>
</reference>
<dbReference type="PANTHER" id="PTHR16469">
    <property type="entry name" value="UBIQUITIN-ASSOCIATED AND SH3 DOMAIN-CONTAINING BA-RELATED"/>
    <property type="match status" value="1"/>
</dbReference>
<organism evidence="2 3">
    <name type="scientific">Phaeomoniella chlamydospora</name>
    <name type="common">Phaeoacremonium chlamydosporum</name>
    <dbReference type="NCBI Taxonomy" id="158046"/>
    <lineage>
        <taxon>Eukaryota</taxon>
        <taxon>Fungi</taxon>
        <taxon>Dikarya</taxon>
        <taxon>Ascomycota</taxon>
        <taxon>Pezizomycotina</taxon>
        <taxon>Eurotiomycetes</taxon>
        <taxon>Chaetothyriomycetidae</taxon>
        <taxon>Phaeomoniellales</taxon>
        <taxon>Phaeomoniellaceae</taxon>
        <taxon>Phaeomoniella</taxon>
    </lineage>
</organism>
<keyword evidence="3" id="KW-1185">Reference proteome</keyword>
<accession>A0A0G2H3Y8</accession>
<dbReference type="InterPro" id="IPR029033">
    <property type="entry name" value="His_PPase_superfam"/>
</dbReference>
<dbReference type="Gene3D" id="3.40.50.1240">
    <property type="entry name" value="Phosphoglycerate mutase-like"/>
    <property type="match status" value="1"/>
</dbReference>
<dbReference type="Pfam" id="PF00300">
    <property type="entry name" value="His_Phos_1"/>
    <property type="match status" value="1"/>
</dbReference>